<keyword evidence="2" id="KW-1185">Reference proteome</keyword>
<proteinExistence type="predicted"/>
<protein>
    <submittedName>
        <fullName evidence="1">Uncharacterized protein</fullName>
    </submittedName>
</protein>
<dbReference type="AlphaFoldDB" id="A0ABD2B0J1"/>
<evidence type="ECO:0000313" key="2">
    <source>
        <dbReference type="Proteomes" id="UP001607303"/>
    </source>
</evidence>
<evidence type="ECO:0000313" key="1">
    <source>
        <dbReference type="EMBL" id="KAL2726371.1"/>
    </source>
</evidence>
<sequence>MAPTKAEPGSLERSLRALHAHIHLGKPDEVTGKGYSRPKRPCFLYQDLTTRSRVITHLGKPDWGHWQVIFAAYTPIFFYQDLTNRNRVITV</sequence>
<reference evidence="1 2" key="1">
    <citation type="journal article" date="2024" name="Ann. Entomol. Soc. Am.">
        <title>Genomic analyses of the southern and eastern yellowjacket wasps (Hymenoptera: Vespidae) reveal evolutionary signatures of social life.</title>
        <authorList>
            <person name="Catto M.A."/>
            <person name="Caine P.B."/>
            <person name="Orr S.E."/>
            <person name="Hunt B.G."/>
            <person name="Goodisman M.A.D."/>
        </authorList>
    </citation>
    <scope>NUCLEOTIDE SEQUENCE [LARGE SCALE GENOMIC DNA]</scope>
    <source>
        <strain evidence="1">232</strain>
        <tissue evidence="1">Head and thorax</tissue>
    </source>
</reference>
<organism evidence="1 2">
    <name type="scientific">Vespula maculifrons</name>
    <name type="common">Eastern yellow jacket</name>
    <name type="synonym">Wasp</name>
    <dbReference type="NCBI Taxonomy" id="7453"/>
    <lineage>
        <taxon>Eukaryota</taxon>
        <taxon>Metazoa</taxon>
        <taxon>Ecdysozoa</taxon>
        <taxon>Arthropoda</taxon>
        <taxon>Hexapoda</taxon>
        <taxon>Insecta</taxon>
        <taxon>Pterygota</taxon>
        <taxon>Neoptera</taxon>
        <taxon>Endopterygota</taxon>
        <taxon>Hymenoptera</taxon>
        <taxon>Apocrita</taxon>
        <taxon>Aculeata</taxon>
        <taxon>Vespoidea</taxon>
        <taxon>Vespidae</taxon>
        <taxon>Vespinae</taxon>
        <taxon>Vespula</taxon>
    </lineage>
</organism>
<dbReference type="EMBL" id="JAYRBN010000107">
    <property type="protein sequence ID" value="KAL2726371.1"/>
    <property type="molecule type" value="Genomic_DNA"/>
</dbReference>
<comment type="caution">
    <text evidence="1">The sequence shown here is derived from an EMBL/GenBank/DDBJ whole genome shotgun (WGS) entry which is preliminary data.</text>
</comment>
<dbReference type="Proteomes" id="UP001607303">
    <property type="component" value="Unassembled WGS sequence"/>
</dbReference>
<accession>A0ABD2B0J1</accession>
<gene>
    <name evidence="1" type="ORF">V1477_017798</name>
</gene>
<name>A0ABD2B0J1_VESMC</name>